<organism evidence="2">
    <name type="scientific">Thermosporothrix sp. COM3</name>
    <dbReference type="NCBI Taxonomy" id="2490863"/>
    <lineage>
        <taxon>Bacteria</taxon>
        <taxon>Bacillati</taxon>
        <taxon>Chloroflexota</taxon>
        <taxon>Ktedonobacteria</taxon>
        <taxon>Ktedonobacterales</taxon>
        <taxon>Thermosporotrichaceae</taxon>
        <taxon>Thermosporothrix</taxon>
    </lineage>
</organism>
<evidence type="ECO:0000313" key="2">
    <source>
        <dbReference type="EMBL" id="BBH87452.1"/>
    </source>
</evidence>
<sequence length="126" mass="14077">MNVEMKRFNLFAPAVVLRLEGITVFLLALLFYGMRGGNWLLFLLLLFVPDLSMLGYLAGARVGAIIYNLIHAYVLPLALLAFGLIGNNTLLALLALIWLAHIGLDRVLGYGLKYPTFFKDTHLNRV</sequence>
<proteinExistence type="predicted"/>
<dbReference type="EMBL" id="AP019376">
    <property type="protein sequence ID" value="BBH87452.1"/>
    <property type="molecule type" value="Genomic_DNA"/>
</dbReference>
<accession>A0A455SKM7</accession>
<dbReference type="AlphaFoldDB" id="A0A455SKM7"/>
<feature type="transmembrane region" description="Helical" evidence="1">
    <location>
        <begin position="91"/>
        <end position="109"/>
    </location>
</feature>
<keyword evidence="1" id="KW-1133">Transmembrane helix</keyword>
<dbReference type="InterPro" id="IPR025356">
    <property type="entry name" value="DUF4260"/>
</dbReference>
<name>A0A455SKM7_9CHLR</name>
<keyword evidence="1" id="KW-0812">Transmembrane</keyword>
<evidence type="ECO:0000256" key="1">
    <source>
        <dbReference type="SAM" id="Phobius"/>
    </source>
</evidence>
<feature type="transmembrane region" description="Helical" evidence="1">
    <location>
        <begin position="12"/>
        <end position="33"/>
    </location>
</feature>
<reference evidence="2" key="1">
    <citation type="submission" date="2018-12" db="EMBL/GenBank/DDBJ databases">
        <title>Novel natural products biosynthetic potential of the class Ktedonobacteria.</title>
        <authorList>
            <person name="Zheng Y."/>
            <person name="Saitou A."/>
            <person name="Wang C.M."/>
            <person name="Toyoda A."/>
            <person name="Minakuchi Y."/>
            <person name="Sekiguchi Y."/>
            <person name="Ueda K."/>
            <person name="Takano H."/>
            <person name="Sakai Y."/>
            <person name="Yokota A."/>
            <person name="Yabe S."/>
        </authorList>
    </citation>
    <scope>NUCLEOTIDE SEQUENCE</scope>
    <source>
        <strain evidence="2">COM3</strain>
    </source>
</reference>
<dbReference type="Pfam" id="PF14079">
    <property type="entry name" value="DUF4260"/>
    <property type="match status" value="1"/>
</dbReference>
<keyword evidence="1" id="KW-0472">Membrane</keyword>
<gene>
    <name evidence="2" type="ORF">KTC_22030</name>
</gene>
<evidence type="ECO:0008006" key="3">
    <source>
        <dbReference type="Google" id="ProtNLM"/>
    </source>
</evidence>
<protein>
    <recommendedName>
        <fullName evidence="3">DUF4260 domain-containing protein</fullName>
    </recommendedName>
</protein>
<feature type="transmembrane region" description="Helical" evidence="1">
    <location>
        <begin position="65"/>
        <end position="85"/>
    </location>
</feature>
<feature type="transmembrane region" description="Helical" evidence="1">
    <location>
        <begin position="39"/>
        <end position="58"/>
    </location>
</feature>